<feature type="transmembrane region" description="Helical" evidence="6">
    <location>
        <begin position="396"/>
        <end position="413"/>
    </location>
</feature>
<evidence type="ECO:0000256" key="2">
    <source>
        <dbReference type="ARBA" id="ARBA00022475"/>
    </source>
</evidence>
<dbReference type="InterPro" id="IPR036259">
    <property type="entry name" value="MFS_trans_sf"/>
</dbReference>
<keyword evidence="2" id="KW-1003">Cell membrane</keyword>
<keyword evidence="5 6" id="KW-0472">Membrane</keyword>
<protein>
    <submittedName>
        <fullName evidence="7">Major Facilitator Superfamily protein</fullName>
    </submittedName>
</protein>
<evidence type="ECO:0000256" key="5">
    <source>
        <dbReference type="ARBA" id="ARBA00023136"/>
    </source>
</evidence>
<keyword evidence="8" id="KW-1185">Reference proteome</keyword>
<dbReference type="OrthoDB" id="3460055at2"/>
<dbReference type="CDD" id="cd06173">
    <property type="entry name" value="MFS_MefA_like"/>
    <property type="match status" value="1"/>
</dbReference>
<keyword evidence="3 6" id="KW-0812">Transmembrane</keyword>
<feature type="transmembrane region" description="Helical" evidence="6">
    <location>
        <begin position="41"/>
        <end position="61"/>
    </location>
</feature>
<dbReference type="PATRIC" id="fig|261654.4.peg.1254"/>
<dbReference type="GO" id="GO:0022857">
    <property type="term" value="F:transmembrane transporter activity"/>
    <property type="evidence" value="ECO:0007669"/>
    <property type="project" value="InterPro"/>
</dbReference>
<dbReference type="RefSeq" id="WP_091658830.1">
    <property type="nucleotide sequence ID" value="NZ_LT594323.1"/>
</dbReference>
<gene>
    <name evidence="7" type="ORF">GA0070611_1238</name>
</gene>
<evidence type="ECO:0000256" key="3">
    <source>
        <dbReference type="ARBA" id="ARBA00022692"/>
    </source>
</evidence>
<name>A0A1A8Z935_9ACTN</name>
<feature type="transmembrane region" description="Helical" evidence="6">
    <location>
        <begin position="367"/>
        <end position="390"/>
    </location>
</feature>
<dbReference type="Gene3D" id="1.20.1250.20">
    <property type="entry name" value="MFS general substrate transporter like domains"/>
    <property type="match status" value="1"/>
</dbReference>
<keyword evidence="4 6" id="KW-1133">Transmembrane helix</keyword>
<reference evidence="8" key="1">
    <citation type="submission" date="2016-06" db="EMBL/GenBank/DDBJ databases">
        <authorList>
            <person name="Varghese N."/>
            <person name="Submissions Spin"/>
        </authorList>
    </citation>
    <scope>NUCLEOTIDE SEQUENCE [LARGE SCALE GENOMIC DNA]</scope>
    <source>
        <strain evidence="8">DSM 44815</strain>
    </source>
</reference>
<feature type="transmembrane region" description="Helical" evidence="6">
    <location>
        <begin position="161"/>
        <end position="179"/>
    </location>
</feature>
<proteinExistence type="predicted"/>
<feature type="transmembrane region" description="Helical" evidence="6">
    <location>
        <begin position="278"/>
        <end position="298"/>
    </location>
</feature>
<feature type="transmembrane region" description="Helical" evidence="6">
    <location>
        <begin position="310"/>
        <end position="330"/>
    </location>
</feature>
<dbReference type="AlphaFoldDB" id="A0A1A8Z935"/>
<accession>A0A1A8Z935</accession>
<feature type="transmembrane region" description="Helical" evidence="6">
    <location>
        <begin position="68"/>
        <end position="87"/>
    </location>
</feature>
<sequence length="438" mass="44084">MRRNAVLFVAISLLSGFGSTTMALAVSIWLLDLTGSSSRAALAGLCVYAPTLAGPWLGGILDRLPRRPVVVAVNLGLAAALLCLLAVRTAADAWLLFAVSLCYGLSYVLIDAGESALLPRALGAGRLADVNGWRSSAQEGAKLVAPLVGAGLYAWRGGHLVALVSAALPVLVALLYLTVRLTDPPPAPSAPVSDGAPDIAPGDAAATVGAAPDGVPGTACTALPTGRDRGLRAGLRVLRRDPVLRRSVGLAAVVIALSGFTTAPLFQVVTVDLRLPSTFLGVLASAQGAGSLVAGVVVGRLITRHGPVPVAVGGAVLFAVSCLLRCAPWWPVTVAAGVLAGIGLPVALVAAVTTVQTRTPEPLLGRVAATANTAMFGPVAAAIPLGSVAVHLGGRPPFVVAAVVSLVAAAVAVRRRGCPLPGAEPVLTASGVRRPVRR</sequence>
<dbReference type="GO" id="GO:0005886">
    <property type="term" value="C:plasma membrane"/>
    <property type="evidence" value="ECO:0007669"/>
    <property type="project" value="UniProtKB-SubCell"/>
</dbReference>
<dbReference type="SUPFAM" id="SSF103473">
    <property type="entry name" value="MFS general substrate transporter"/>
    <property type="match status" value="1"/>
</dbReference>
<evidence type="ECO:0000313" key="8">
    <source>
        <dbReference type="Proteomes" id="UP000199385"/>
    </source>
</evidence>
<evidence type="ECO:0000256" key="4">
    <source>
        <dbReference type="ARBA" id="ARBA00022989"/>
    </source>
</evidence>
<dbReference type="InterPro" id="IPR011701">
    <property type="entry name" value="MFS"/>
</dbReference>
<dbReference type="STRING" id="261654.GA0070611_1238"/>
<dbReference type="EMBL" id="LT594323">
    <property type="protein sequence ID" value="SBT40372.1"/>
    <property type="molecule type" value="Genomic_DNA"/>
</dbReference>
<evidence type="ECO:0000313" key="7">
    <source>
        <dbReference type="EMBL" id="SBT40372.1"/>
    </source>
</evidence>
<dbReference type="Proteomes" id="UP000199385">
    <property type="component" value="Chromosome I"/>
</dbReference>
<dbReference type="PANTHER" id="PTHR23513">
    <property type="entry name" value="INTEGRAL MEMBRANE EFFLUX PROTEIN-RELATED"/>
    <property type="match status" value="1"/>
</dbReference>
<feature type="transmembrane region" description="Helical" evidence="6">
    <location>
        <begin position="248"/>
        <end position="266"/>
    </location>
</feature>
<dbReference type="PANTHER" id="PTHR23513:SF6">
    <property type="entry name" value="MAJOR FACILITATOR SUPERFAMILY ASSOCIATED DOMAIN-CONTAINING PROTEIN"/>
    <property type="match status" value="1"/>
</dbReference>
<evidence type="ECO:0000256" key="1">
    <source>
        <dbReference type="ARBA" id="ARBA00004651"/>
    </source>
</evidence>
<organism evidence="7 8">
    <name type="scientific">Micromonospora auratinigra</name>
    <dbReference type="NCBI Taxonomy" id="261654"/>
    <lineage>
        <taxon>Bacteria</taxon>
        <taxon>Bacillati</taxon>
        <taxon>Actinomycetota</taxon>
        <taxon>Actinomycetes</taxon>
        <taxon>Micromonosporales</taxon>
        <taxon>Micromonosporaceae</taxon>
        <taxon>Micromonospora</taxon>
    </lineage>
</organism>
<feature type="transmembrane region" description="Helical" evidence="6">
    <location>
        <begin position="336"/>
        <end position="355"/>
    </location>
</feature>
<comment type="subcellular location">
    <subcellularLocation>
        <location evidence="1">Cell membrane</location>
        <topology evidence="1">Multi-pass membrane protein</topology>
    </subcellularLocation>
</comment>
<dbReference type="Pfam" id="PF07690">
    <property type="entry name" value="MFS_1"/>
    <property type="match status" value="1"/>
</dbReference>
<evidence type="ECO:0000256" key="6">
    <source>
        <dbReference type="SAM" id="Phobius"/>
    </source>
</evidence>